<gene>
    <name evidence="2" type="ORF">AWN73_01195</name>
</gene>
<dbReference type="InterPro" id="IPR009326">
    <property type="entry name" value="DUF984"/>
</dbReference>
<dbReference type="SUPFAM" id="SSF88697">
    <property type="entry name" value="PUA domain-like"/>
    <property type="match status" value="1"/>
</dbReference>
<feature type="domain" description="ASCH" evidence="1">
    <location>
        <begin position="23"/>
        <end position="147"/>
    </location>
</feature>
<accession>A0A0A6SNA0</accession>
<dbReference type="SMART" id="SM01022">
    <property type="entry name" value="ASCH"/>
    <property type="match status" value="1"/>
</dbReference>
<dbReference type="InterPro" id="IPR015947">
    <property type="entry name" value="PUA-like_sf"/>
</dbReference>
<dbReference type="PIRSF" id="PIRSF021320">
    <property type="entry name" value="DUF984"/>
    <property type="match status" value="1"/>
</dbReference>
<evidence type="ECO:0000313" key="3">
    <source>
        <dbReference type="Proteomes" id="UP000238081"/>
    </source>
</evidence>
<comment type="caution">
    <text evidence="2">The sequence shown here is derived from an EMBL/GenBank/DDBJ whole genome shotgun (WGS) entry which is preliminary data.</text>
</comment>
<proteinExistence type="predicted"/>
<evidence type="ECO:0000259" key="1">
    <source>
        <dbReference type="SMART" id="SM01022"/>
    </source>
</evidence>
<dbReference type="Proteomes" id="UP000238081">
    <property type="component" value="Unassembled WGS sequence"/>
</dbReference>
<evidence type="ECO:0000313" key="2">
    <source>
        <dbReference type="EMBL" id="PPV18051.1"/>
    </source>
</evidence>
<name>A0A0A6SNA0_CLOBU</name>
<dbReference type="EMBL" id="LRDH01000001">
    <property type="protein sequence ID" value="PPV18051.1"/>
    <property type="molecule type" value="Genomic_DNA"/>
</dbReference>
<sequence length="152" mass="17514">MTEIEMWNEYNKINMNAQNYEAWSFGGNTPEMPDFLADLVLRGIKTATASAYPCYLYENAPLPALGGYNIILNTKGEAVCITETLKVYKIPFDQVSEEHAYKEGEFEQTLESWRKIHSEIFTKELKCIGKEFTENMIVVCEEFKVVYPIKES</sequence>
<dbReference type="Gene3D" id="3.10.400.10">
    <property type="entry name" value="Sulfate adenylyltransferase"/>
    <property type="match status" value="1"/>
</dbReference>
<dbReference type="PANTHER" id="PTHR39203:SF1">
    <property type="entry name" value="CYTOPLASMIC PROTEIN"/>
    <property type="match status" value="1"/>
</dbReference>
<dbReference type="PANTHER" id="PTHR39203">
    <property type="entry name" value="CYTOPLASMIC PROTEIN-RELATED"/>
    <property type="match status" value="1"/>
</dbReference>
<dbReference type="InterPro" id="IPR007374">
    <property type="entry name" value="ASCH_domain"/>
</dbReference>
<dbReference type="CDD" id="cd06553">
    <property type="entry name" value="ASCH_Ef3133_like"/>
    <property type="match status" value="1"/>
</dbReference>
<dbReference type="RefSeq" id="WP_043661556.1">
    <property type="nucleotide sequence ID" value="NZ_JSEG01000001.1"/>
</dbReference>
<protein>
    <submittedName>
        <fullName evidence="2">RNA-binding protein</fullName>
    </submittedName>
</protein>
<dbReference type="Pfam" id="PF04266">
    <property type="entry name" value="ASCH"/>
    <property type="match status" value="1"/>
</dbReference>
<dbReference type="AlphaFoldDB" id="A0A0A6SNA0"/>
<organism evidence="2 3">
    <name type="scientific">Clostridium butyricum</name>
    <dbReference type="NCBI Taxonomy" id="1492"/>
    <lineage>
        <taxon>Bacteria</taxon>
        <taxon>Bacillati</taxon>
        <taxon>Bacillota</taxon>
        <taxon>Clostridia</taxon>
        <taxon>Eubacteriales</taxon>
        <taxon>Clostridiaceae</taxon>
        <taxon>Clostridium</taxon>
    </lineage>
</organism>
<reference evidence="2 3" key="1">
    <citation type="submission" date="2016-01" db="EMBL/GenBank/DDBJ databases">
        <title>Characterization of the Clostridium difficile lineages that are prevalent in Hong Kong and China.</title>
        <authorList>
            <person name="Kwok J.S.-L."/>
            <person name="Lam W.-Y."/>
            <person name="Ip M."/>
            <person name="Chan T.-F."/>
            <person name="Hawkey P.M."/>
            <person name="Tsui S.K.-W."/>
        </authorList>
    </citation>
    <scope>NUCLEOTIDE SEQUENCE [LARGE SCALE GENOMIC DNA]</scope>
    <source>
        <strain evidence="2 3">300064</strain>
    </source>
</reference>